<dbReference type="GO" id="GO:0000127">
    <property type="term" value="C:transcription factor TFIIIC complex"/>
    <property type="evidence" value="ECO:0007669"/>
    <property type="project" value="InterPro"/>
</dbReference>
<evidence type="ECO:0000313" key="2">
    <source>
        <dbReference type="EMBL" id="KAJ7963243.1"/>
    </source>
</evidence>
<dbReference type="PANTHER" id="PTHR15180">
    <property type="entry name" value="GENERAL TRANSCRIPTION FACTOR 3C POLYPEPTIDE 1"/>
    <property type="match status" value="1"/>
</dbReference>
<dbReference type="CDD" id="cd16169">
    <property type="entry name" value="Tau138_eWH"/>
    <property type="match status" value="1"/>
</dbReference>
<dbReference type="Proteomes" id="UP001163823">
    <property type="component" value="Chromosome 7"/>
</dbReference>
<dbReference type="InterPro" id="IPR044210">
    <property type="entry name" value="Tfc3-like"/>
</dbReference>
<dbReference type="AlphaFoldDB" id="A0AAD7LS67"/>
<gene>
    <name evidence="2" type="ORF">O6P43_018366</name>
</gene>
<dbReference type="KEGG" id="qsa:O6P43_018366"/>
<name>A0AAD7LS67_QUISA</name>
<dbReference type="GO" id="GO:0003677">
    <property type="term" value="F:DNA binding"/>
    <property type="evidence" value="ECO:0007669"/>
    <property type="project" value="InterPro"/>
</dbReference>
<dbReference type="PANTHER" id="PTHR15180:SF1">
    <property type="entry name" value="GENERAL TRANSCRIPTION FACTOR 3C POLYPEPTIDE 1"/>
    <property type="match status" value="1"/>
</dbReference>
<dbReference type="Pfam" id="PF24101">
    <property type="entry name" value="WHD_GTF3C1"/>
    <property type="match status" value="1"/>
</dbReference>
<dbReference type="GO" id="GO:0042791">
    <property type="term" value="P:5S class rRNA transcription by RNA polymerase III"/>
    <property type="evidence" value="ECO:0007669"/>
    <property type="project" value="TreeGrafter"/>
</dbReference>
<feature type="domain" description="GTF3C1 extended winged-helix" evidence="1">
    <location>
        <begin position="1"/>
        <end position="84"/>
    </location>
</feature>
<sequence length="184" mass="20991">MRRWLKSFEKDKCTTIDRKTIDRMLRKLQEQGHCKCVEINVPVITNFGLSCCIEVVLHLSVKSLPPELLRDIQDRVRSLEIEVRSQGSSRQRDDGTIPVLEDIQRTQSYIDSDSQAIRAEAVRANGFLLAKMICAKLLHSFLWGYVHSSVSSSDASSYEIYEQNIPHRSIQLFSLEAAIKAIPD</sequence>
<keyword evidence="3" id="KW-1185">Reference proteome</keyword>
<dbReference type="EMBL" id="JARAOO010000007">
    <property type="protein sequence ID" value="KAJ7963243.1"/>
    <property type="molecule type" value="Genomic_DNA"/>
</dbReference>
<dbReference type="InterPro" id="IPR056467">
    <property type="entry name" value="eWH_GTF3C1"/>
</dbReference>
<evidence type="ECO:0000313" key="3">
    <source>
        <dbReference type="Proteomes" id="UP001163823"/>
    </source>
</evidence>
<proteinExistence type="predicted"/>
<protein>
    <submittedName>
        <fullName evidence="2">B-block binding subunit of TFIIIC</fullName>
    </submittedName>
</protein>
<evidence type="ECO:0000259" key="1">
    <source>
        <dbReference type="Pfam" id="PF24101"/>
    </source>
</evidence>
<dbReference type="InterPro" id="IPR035625">
    <property type="entry name" value="Tfc3-like_eWH"/>
</dbReference>
<reference evidence="2" key="1">
    <citation type="journal article" date="2023" name="Science">
        <title>Elucidation of the pathway for biosynthesis of saponin adjuvants from the soapbark tree.</title>
        <authorList>
            <person name="Reed J."/>
            <person name="Orme A."/>
            <person name="El-Demerdash A."/>
            <person name="Owen C."/>
            <person name="Martin L.B.B."/>
            <person name="Misra R.C."/>
            <person name="Kikuchi S."/>
            <person name="Rejzek M."/>
            <person name="Martin A.C."/>
            <person name="Harkess A."/>
            <person name="Leebens-Mack J."/>
            <person name="Louveau T."/>
            <person name="Stephenson M.J."/>
            <person name="Osbourn A."/>
        </authorList>
    </citation>
    <scope>NUCLEOTIDE SEQUENCE</scope>
    <source>
        <strain evidence="2">S10</strain>
    </source>
</reference>
<accession>A0AAD7LS67</accession>
<organism evidence="2 3">
    <name type="scientific">Quillaja saponaria</name>
    <name type="common">Soap bark tree</name>
    <dbReference type="NCBI Taxonomy" id="32244"/>
    <lineage>
        <taxon>Eukaryota</taxon>
        <taxon>Viridiplantae</taxon>
        <taxon>Streptophyta</taxon>
        <taxon>Embryophyta</taxon>
        <taxon>Tracheophyta</taxon>
        <taxon>Spermatophyta</taxon>
        <taxon>Magnoliopsida</taxon>
        <taxon>eudicotyledons</taxon>
        <taxon>Gunneridae</taxon>
        <taxon>Pentapetalae</taxon>
        <taxon>rosids</taxon>
        <taxon>fabids</taxon>
        <taxon>Fabales</taxon>
        <taxon>Quillajaceae</taxon>
        <taxon>Quillaja</taxon>
    </lineage>
</organism>
<dbReference type="GO" id="GO:0006384">
    <property type="term" value="P:transcription initiation at RNA polymerase III promoter"/>
    <property type="evidence" value="ECO:0007669"/>
    <property type="project" value="InterPro"/>
</dbReference>
<comment type="caution">
    <text evidence="2">The sequence shown here is derived from an EMBL/GenBank/DDBJ whole genome shotgun (WGS) entry which is preliminary data.</text>
</comment>